<evidence type="ECO:0000256" key="1">
    <source>
        <dbReference type="ARBA" id="ARBA00001946"/>
    </source>
</evidence>
<dbReference type="InterPro" id="IPR015797">
    <property type="entry name" value="NUDIX_hydrolase-like_dom_sf"/>
</dbReference>
<name>A0ABT1ZCA4_9MICO</name>
<evidence type="ECO:0000256" key="5">
    <source>
        <dbReference type="RuleBase" id="RU003476"/>
    </source>
</evidence>
<dbReference type="RefSeq" id="WP_258797218.1">
    <property type="nucleotide sequence ID" value="NZ_JANTHX010000003.1"/>
</dbReference>
<dbReference type="PANTHER" id="PTHR43046">
    <property type="entry name" value="GDP-MANNOSE MANNOSYL HYDROLASE"/>
    <property type="match status" value="1"/>
</dbReference>
<dbReference type="CDD" id="cd04685">
    <property type="entry name" value="NUDIX_Hydrolase"/>
    <property type="match status" value="1"/>
</dbReference>
<dbReference type="SUPFAM" id="SSF55811">
    <property type="entry name" value="Nudix"/>
    <property type="match status" value="1"/>
</dbReference>
<dbReference type="InterPro" id="IPR000086">
    <property type="entry name" value="NUDIX_hydrolase_dom"/>
</dbReference>
<dbReference type="Proteomes" id="UP001205337">
    <property type="component" value="Unassembled WGS sequence"/>
</dbReference>
<dbReference type="EMBL" id="JANTHX010000003">
    <property type="protein sequence ID" value="MCS0498319.1"/>
    <property type="molecule type" value="Genomic_DNA"/>
</dbReference>
<feature type="domain" description="Nudix hydrolase" evidence="6">
    <location>
        <begin position="6"/>
        <end position="146"/>
    </location>
</feature>
<dbReference type="InterPro" id="IPR020476">
    <property type="entry name" value="Nudix_hydrolase"/>
</dbReference>
<organism evidence="7 8">
    <name type="scientific">Protaetiibacter mangrovi</name>
    <dbReference type="NCBI Taxonomy" id="2970926"/>
    <lineage>
        <taxon>Bacteria</taxon>
        <taxon>Bacillati</taxon>
        <taxon>Actinomycetota</taxon>
        <taxon>Actinomycetes</taxon>
        <taxon>Micrococcales</taxon>
        <taxon>Microbacteriaceae</taxon>
        <taxon>Protaetiibacter</taxon>
    </lineage>
</organism>
<reference evidence="7 8" key="1">
    <citation type="submission" date="2022-08" db="EMBL/GenBank/DDBJ databases">
        <authorList>
            <person name="Li F."/>
        </authorList>
    </citation>
    <scope>NUCLEOTIDE SEQUENCE [LARGE SCALE GENOMIC DNA]</scope>
    <source>
        <strain evidence="7 8">10F1B-8-1</strain>
    </source>
</reference>
<gene>
    <name evidence="7" type="ORF">NUH29_02000</name>
</gene>
<dbReference type="InterPro" id="IPR020084">
    <property type="entry name" value="NUDIX_hydrolase_CS"/>
</dbReference>
<keyword evidence="3 5" id="KW-0378">Hydrolase</keyword>
<sequence>MTNAHRHRLVARVLLFDREDRLLLFRTTAPDSSGADRWLTPGGGVDPGESFEQGARRELFEETGLVVDSLGAAVWAHDYAVEWDSADHDTGHAEFFVHVTDRFDPSAEHWTDEERVDVLEHRWWSLAELLAERPRFEPAELIELVRRELPSCMI</sequence>
<dbReference type="PROSITE" id="PS51462">
    <property type="entry name" value="NUDIX"/>
    <property type="match status" value="1"/>
</dbReference>
<dbReference type="PROSITE" id="PS00893">
    <property type="entry name" value="NUDIX_BOX"/>
    <property type="match status" value="1"/>
</dbReference>
<dbReference type="PRINTS" id="PR00502">
    <property type="entry name" value="NUDIXFAMILY"/>
</dbReference>
<comment type="cofactor">
    <cofactor evidence="1">
        <name>Mg(2+)</name>
        <dbReference type="ChEBI" id="CHEBI:18420"/>
    </cofactor>
</comment>
<keyword evidence="4" id="KW-0460">Magnesium</keyword>
<keyword evidence="8" id="KW-1185">Reference proteome</keyword>
<accession>A0ABT1ZCA4</accession>
<evidence type="ECO:0000259" key="6">
    <source>
        <dbReference type="PROSITE" id="PS51462"/>
    </source>
</evidence>
<dbReference type="Gene3D" id="3.90.79.10">
    <property type="entry name" value="Nucleoside Triphosphate Pyrophosphohydrolase"/>
    <property type="match status" value="1"/>
</dbReference>
<evidence type="ECO:0000256" key="2">
    <source>
        <dbReference type="ARBA" id="ARBA00005582"/>
    </source>
</evidence>
<evidence type="ECO:0000313" key="7">
    <source>
        <dbReference type="EMBL" id="MCS0498319.1"/>
    </source>
</evidence>
<dbReference type="PANTHER" id="PTHR43046:SF12">
    <property type="entry name" value="GDP-MANNOSE MANNOSYL HYDROLASE"/>
    <property type="match status" value="1"/>
</dbReference>
<evidence type="ECO:0000313" key="8">
    <source>
        <dbReference type="Proteomes" id="UP001205337"/>
    </source>
</evidence>
<dbReference type="Pfam" id="PF00293">
    <property type="entry name" value="NUDIX"/>
    <property type="match status" value="1"/>
</dbReference>
<comment type="caution">
    <text evidence="7">The sequence shown here is derived from an EMBL/GenBank/DDBJ whole genome shotgun (WGS) entry which is preliminary data.</text>
</comment>
<comment type="similarity">
    <text evidence="2 5">Belongs to the Nudix hydrolase family.</text>
</comment>
<evidence type="ECO:0000256" key="4">
    <source>
        <dbReference type="ARBA" id="ARBA00022842"/>
    </source>
</evidence>
<protein>
    <submittedName>
        <fullName evidence="7">NUDIX domain-containing protein</fullName>
    </submittedName>
</protein>
<proteinExistence type="inferred from homology"/>
<evidence type="ECO:0000256" key="3">
    <source>
        <dbReference type="ARBA" id="ARBA00022801"/>
    </source>
</evidence>